<dbReference type="AlphaFoldDB" id="A0AAW2ZA11"/>
<proteinExistence type="predicted"/>
<reference evidence="1 2" key="1">
    <citation type="submission" date="2024-03" db="EMBL/GenBank/DDBJ databases">
        <title>The Acrasis kona genome and developmental transcriptomes reveal deep origins of eukaryotic multicellular pathways.</title>
        <authorList>
            <person name="Sheikh S."/>
            <person name="Fu C.-J."/>
            <person name="Brown M.W."/>
            <person name="Baldauf S.L."/>
        </authorList>
    </citation>
    <scope>NUCLEOTIDE SEQUENCE [LARGE SCALE GENOMIC DNA]</scope>
    <source>
        <strain evidence="1 2">ATCC MYA-3509</strain>
    </source>
</reference>
<dbReference type="EMBL" id="JAOPGA020001159">
    <property type="protein sequence ID" value="KAL0485715.1"/>
    <property type="molecule type" value="Genomic_DNA"/>
</dbReference>
<dbReference type="Proteomes" id="UP001431209">
    <property type="component" value="Unassembled WGS sequence"/>
</dbReference>
<sequence length="124" mass="13982">MTSTPQAYAPADGSAVDVIDSAIQTNDSITYVKSICPTNITKEVEPLVTENPSSKSINKSLSDNSKKKLCRILLHRKFQSRGSLLPSLRSKVYSKEVHAKRNQENLKKQFGIQYQIQYHLINLF</sequence>
<accession>A0AAW2ZA11</accession>
<gene>
    <name evidence="1" type="ORF">AKO1_003292</name>
</gene>
<organism evidence="1 2">
    <name type="scientific">Acrasis kona</name>
    <dbReference type="NCBI Taxonomy" id="1008807"/>
    <lineage>
        <taxon>Eukaryota</taxon>
        <taxon>Discoba</taxon>
        <taxon>Heterolobosea</taxon>
        <taxon>Tetramitia</taxon>
        <taxon>Eutetramitia</taxon>
        <taxon>Acrasidae</taxon>
        <taxon>Acrasis</taxon>
    </lineage>
</organism>
<evidence type="ECO:0000313" key="2">
    <source>
        <dbReference type="Proteomes" id="UP001431209"/>
    </source>
</evidence>
<protein>
    <submittedName>
        <fullName evidence="1">AlaS</fullName>
    </submittedName>
</protein>
<comment type="caution">
    <text evidence="1">The sequence shown here is derived from an EMBL/GenBank/DDBJ whole genome shotgun (WGS) entry which is preliminary data.</text>
</comment>
<name>A0AAW2ZA11_9EUKA</name>
<evidence type="ECO:0000313" key="1">
    <source>
        <dbReference type="EMBL" id="KAL0485715.1"/>
    </source>
</evidence>
<keyword evidence="2" id="KW-1185">Reference proteome</keyword>